<comment type="subcellular location">
    <subcellularLocation>
        <location evidence="12">Cytoplasm</location>
    </subcellularLocation>
    <text evidence="12">About half TF is bound to the ribosome near the polypeptide exit tunnel while the other half is free in the cytoplasm.</text>
</comment>
<keyword evidence="7 12" id="KW-0143">Chaperone</keyword>
<dbReference type="Gene3D" id="3.10.50.40">
    <property type="match status" value="1"/>
</dbReference>
<evidence type="ECO:0000313" key="19">
    <source>
        <dbReference type="Proteomes" id="UP000183995"/>
    </source>
</evidence>
<dbReference type="InterPro" id="IPR046357">
    <property type="entry name" value="PPIase_dom_sf"/>
</dbReference>
<dbReference type="InterPro" id="IPR008881">
    <property type="entry name" value="Trigger_fac_ribosome-bd_bac"/>
</dbReference>
<evidence type="ECO:0000256" key="9">
    <source>
        <dbReference type="ARBA" id="ARBA00023306"/>
    </source>
</evidence>
<dbReference type="GO" id="GO:0003755">
    <property type="term" value="F:peptidyl-prolyl cis-trans isomerase activity"/>
    <property type="evidence" value="ECO:0007669"/>
    <property type="project" value="UniProtKB-UniRule"/>
</dbReference>
<dbReference type="InterPro" id="IPR036611">
    <property type="entry name" value="Trigger_fac_ribosome-bd_sf"/>
</dbReference>
<evidence type="ECO:0000256" key="8">
    <source>
        <dbReference type="ARBA" id="ARBA00023235"/>
    </source>
</evidence>
<dbReference type="HAMAP" id="MF_00303">
    <property type="entry name" value="Trigger_factor_Tig"/>
    <property type="match status" value="1"/>
</dbReference>
<name>A0A1M5TKI9_9FIRM</name>
<evidence type="ECO:0000256" key="10">
    <source>
        <dbReference type="ARBA" id="ARBA00024849"/>
    </source>
</evidence>
<keyword evidence="5 12" id="KW-0132">Cell division</keyword>
<comment type="domain">
    <text evidence="12">Consists of 3 domains; the N-terminus binds the ribosome, the middle domain has PPIase activity, while the C-terminus has intrinsic chaperone activity on its own.</text>
</comment>
<accession>A0A1M5TKI9</accession>
<dbReference type="InterPro" id="IPR027304">
    <property type="entry name" value="Trigger_fact/SurA_dom_sf"/>
</dbReference>
<evidence type="ECO:0000256" key="13">
    <source>
        <dbReference type="PROSITE-ProRule" id="PRU00277"/>
    </source>
</evidence>
<keyword evidence="15" id="KW-0175">Coiled coil</keyword>
<evidence type="ECO:0000256" key="16">
    <source>
        <dbReference type="SAM" id="MobiDB-lite"/>
    </source>
</evidence>
<evidence type="ECO:0000256" key="4">
    <source>
        <dbReference type="ARBA" id="ARBA00016902"/>
    </source>
</evidence>
<comment type="similarity">
    <text evidence="2 12 14">Belongs to the FKBP-type PPIase family. Tig subfamily.</text>
</comment>
<keyword evidence="9 12" id="KW-0131">Cell cycle</keyword>
<evidence type="ECO:0000256" key="2">
    <source>
        <dbReference type="ARBA" id="ARBA00005464"/>
    </source>
</evidence>
<dbReference type="InterPro" id="IPR001179">
    <property type="entry name" value="PPIase_FKBP_dom"/>
</dbReference>
<gene>
    <name evidence="12" type="primary">tig</name>
    <name evidence="18" type="ORF">SAMN02745823_00128</name>
</gene>
<keyword evidence="8 12" id="KW-0413">Isomerase</keyword>
<evidence type="ECO:0000256" key="3">
    <source>
        <dbReference type="ARBA" id="ARBA00013194"/>
    </source>
</evidence>
<keyword evidence="19" id="KW-1185">Reference proteome</keyword>
<evidence type="ECO:0000259" key="17">
    <source>
        <dbReference type="PROSITE" id="PS50059"/>
    </source>
</evidence>
<protein>
    <recommendedName>
        <fullName evidence="4 12">Trigger factor</fullName>
        <shortName evidence="12">TF</shortName>
        <ecNumber evidence="3 12">5.2.1.8</ecNumber>
    </recommendedName>
    <alternativeName>
        <fullName evidence="11 12">PPIase</fullName>
    </alternativeName>
</protein>
<dbReference type="GO" id="GO:0043022">
    <property type="term" value="F:ribosome binding"/>
    <property type="evidence" value="ECO:0007669"/>
    <property type="project" value="TreeGrafter"/>
</dbReference>
<comment type="function">
    <text evidence="10 12">Involved in protein export. Acts as a chaperone by maintaining the newly synthesized protein in an open conformation. Functions as a peptidyl-prolyl cis-trans isomerase.</text>
</comment>
<reference evidence="18 19" key="1">
    <citation type="submission" date="2016-11" db="EMBL/GenBank/DDBJ databases">
        <authorList>
            <person name="Jaros S."/>
            <person name="Januszkiewicz K."/>
            <person name="Wedrychowicz H."/>
        </authorList>
    </citation>
    <scope>NUCLEOTIDE SEQUENCE [LARGE SCALE GENOMIC DNA]</scope>
    <source>
        <strain evidence="18 19">DSM 10068</strain>
    </source>
</reference>
<evidence type="ECO:0000256" key="6">
    <source>
        <dbReference type="ARBA" id="ARBA00023110"/>
    </source>
</evidence>
<proteinExistence type="inferred from homology"/>
<feature type="compositionally biased region" description="Basic and acidic residues" evidence="16">
    <location>
        <begin position="437"/>
        <end position="459"/>
    </location>
</feature>
<dbReference type="STRING" id="1123282.SAMN02745823_00128"/>
<dbReference type="OrthoDB" id="9767721at2"/>
<dbReference type="Pfam" id="PF05697">
    <property type="entry name" value="Trigger_N"/>
    <property type="match status" value="1"/>
</dbReference>
<dbReference type="Pfam" id="PF00254">
    <property type="entry name" value="FKBP_C"/>
    <property type="match status" value="1"/>
</dbReference>
<dbReference type="RefSeq" id="WP_073075716.1">
    <property type="nucleotide sequence ID" value="NZ_FQXV01000001.1"/>
</dbReference>
<evidence type="ECO:0000256" key="5">
    <source>
        <dbReference type="ARBA" id="ARBA00022618"/>
    </source>
</evidence>
<dbReference type="Gene3D" id="1.10.3120.10">
    <property type="entry name" value="Trigger factor, C-terminal domain"/>
    <property type="match status" value="1"/>
</dbReference>
<sequence length="496" mass="54763">MNVTSCEKKDNKTAELTVAVTTEEFDKALEESYRKSKNQISVPGFRKGKAPRKIIERMYGTSVFYNDALDIILPSVCGFGITESELKTVGYPKIQDVSFGDDKSATVIYTVELYPEVTVENYKGISAVKPSAVVEDSAVDSEIASVQLRNARIQAASRPAINGDTTIIDFEGFVDGKPFEGGKGENYELVLGSNSFIPGFEEKMQGMTVGEERDLDLEFPQEYQAKELAGKAAVFKVKLNELKEKILPELDDEFAKDVSEFDTLEEYKNSIREKLTAEKKEEAEKGFEDAVLTKLADTITTELPESMIEEFVDNQVDGFKRQLSQYGMEIGMYLNMMGTNEEGFRQSMRPNAEKQIKITLALEKIAEVEKIEPSDDEIEKYYEEASSRYGVELTVAKESIARESVVHELRLRAASKLVVDSAVAEEAPAEPAPEEAAPAKEPAKEKKTTKKAKTEEKPAAAEAEAGAAPAEEAPAEKKTAKKTAAKKAPAAEKKDE</sequence>
<dbReference type="EMBL" id="FQXV01000001">
    <property type="protein sequence ID" value="SHH51198.1"/>
    <property type="molecule type" value="Genomic_DNA"/>
</dbReference>
<dbReference type="Pfam" id="PF05698">
    <property type="entry name" value="Trigger_C"/>
    <property type="match status" value="1"/>
</dbReference>
<feature type="coiled-coil region" evidence="15">
    <location>
        <begin position="225"/>
        <end position="284"/>
    </location>
</feature>
<dbReference type="GO" id="GO:0051083">
    <property type="term" value="P:'de novo' cotranslational protein folding"/>
    <property type="evidence" value="ECO:0007669"/>
    <property type="project" value="TreeGrafter"/>
</dbReference>
<dbReference type="SUPFAM" id="SSF109998">
    <property type="entry name" value="Triger factor/SurA peptide-binding domain-like"/>
    <property type="match status" value="1"/>
</dbReference>
<comment type="catalytic activity">
    <reaction evidence="1 12 13">
        <text>[protein]-peptidylproline (omega=180) = [protein]-peptidylproline (omega=0)</text>
        <dbReference type="Rhea" id="RHEA:16237"/>
        <dbReference type="Rhea" id="RHEA-COMP:10747"/>
        <dbReference type="Rhea" id="RHEA-COMP:10748"/>
        <dbReference type="ChEBI" id="CHEBI:83833"/>
        <dbReference type="ChEBI" id="CHEBI:83834"/>
        <dbReference type="EC" id="5.2.1.8"/>
    </reaction>
</comment>
<dbReference type="PIRSF" id="PIRSF003095">
    <property type="entry name" value="Trigger_factor"/>
    <property type="match status" value="1"/>
</dbReference>
<dbReference type="FunFam" id="3.10.50.40:FF:000001">
    <property type="entry name" value="Trigger factor"/>
    <property type="match status" value="1"/>
</dbReference>
<keyword evidence="6 12" id="KW-0697">Rotamase</keyword>
<evidence type="ECO:0000256" key="1">
    <source>
        <dbReference type="ARBA" id="ARBA00000971"/>
    </source>
</evidence>
<dbReference type="SUPFAM" id="SSF54534">
    <property type="entry name" value="FKBP-like"/>
    <property type="match status" value="1"/>
</dbReference>
<evidence type="ECO:0000313" key="18">
    <source>
        <dbReference type="EMBL" id="SHH51198.1"/>
    </source>
</evidence>
<dbReference type="Gene3D" id="3.30.70.1050">
    <property type="entry name" value="Trigger factor ribosome-binding domain"/>
    <property type="match status" value="1"/>
</dbReference>
<organism evidence="18 19">
    <name type="scientific">Sporobacter termitidis DSM 10068</name>
    <dbReference type="NCBI Taxonomy" id="1123282"/>
    <lineage>
        <taxon>Bacteria</taxon>
        <taxon>Bacillati</taxon>
        <taxon>Bacillota</taxon>
        <taxon>Clostridia</taxon>
        <taxon>Eubacteriales</taxon>
        <taxon>Oscillospiraceae</taxon>
        <taxon>Sporobacter</taxon>
    </lineage>
</organism>
<feature type="compositionally biased region" description="Low complexity" evidence="16">
    <location>
        <begin position="460"/>
        <end position="472"/>
    </location>
</feature>
<dbReference type="GO" id="GO:0015031">
    <property type="term" value="P:protein transport"/>
    <property type="evidence" value="ECO:0007669"/>
    <property type="project" value="UniProtKB-UniRule"/>
</dbReference>
<dbReference type="InterPro" id="IPR008880">
    <property type="entry name" value="Trigger_fac_C"/>
</dbReference>
<dbReference type="InterPro" id="IPR005215">
    <property type="entry name" value="Trig_fac"/>
</dbReference>
<dbReference type="GO" id="GO:0005737">
    <property type="term" value="C:cytoplasm"/>
    <property type="evidence" value="ECO:0007669"/>
    <property type="project" value="UniProtKB-SubCell"/>
</dbReference>
<dbReference type="SUPFAM" id="SSF102735">
    <property type="entry name" value="Trigger factor ribosome-binding domain"/>
    <property type="match status" value="1"/>
</dbReference>
<evidence type="ECO:0000256" key="11">
    <source>
        <dbReference type="ARBA" id="ARBA00029986"/>
    </source>
</evidence>
<feature type="domain" description="PPIase FKBP-type" evidence="17">
    <location>
        <begin position="163"/>
        <end position="243"/>
    </location>
</feature>
<dbReference type="InterPro" id="IPR037041">
    <property type="entry name" value="Trigger_fac_C_sf"/>
</dbReference>
<dbReference type="NCBIfam" id="TIGR00115">
    <property type="entry name" value="tig"/>
    <property type="match status" value="1"/>
</dbReference>
<dbReference type="PROSITE" id="PS50059">
    <property type="entry name" value="FKBP_PPIASE"/>
    <property type="match status" value="1"/>
</dbReference>
<dbReference type="AlphaFoldDB" id="A0A1M5TKI9"/>
<feature type="region of interest" description="Disordered" evidence="16">
    <location>
        <begin position="425"/>
        <end position="496"/>
    </location>
</feature>
<dbReference type="Proteomes" id="UP000183995">
    <property type="component" value="Unassembled WGS sequence"/>
</dbReference>
<evidence type="ECO:0000256" key="12">
    <source>
        <dbReference type="HAMAP-Rule" id="MF_00303"/>
    </source>
</evidence>
<keyword evidence="12" id="KW-0963">Cytoplasm</keyword>
<evidence type="ECO:0000256" key="15">
    <source>
        <dbReference type="SAM" id="Coils"/>
    </source>
</evidence>
<dbReference type="GO" id="GO:0043335">
    <property type="term" value="P:protein unfolding"/>
    <property type="evidence" value="ECO:0007669"/>
    <property type="project" value="TreeGrafter"/>
</dbReference>
<dbReference type="EC" id="5.2.1.8" evidence="3 12"/>
<evidence type="ECO:0000256" key="14">
    <source>
        <dbReference type="RuleBase" id="RU003914"/>
    </source>
</evidence>
<evidence type="ECO:0000256" key="7">
    <source>
        <dbReference type="ARBA" id="ARBA00023186"/>
    </source>
</evidence>
<dbReference type="GO" id="GO:0051301">
    <property type="term" value="P:cell division"/>
    <property type="evidence" value="ECO:0007669"/>
    <property type="project" value="UniProtKB-KW"/>
</dbReference>
<dbReference type="PANTHER" id="PTHR30560">
    <property type="entry name" value="TRIGGER FACTOR CHAPERONE AND PEPTIDYL-PROLYL CIS/TRANS ISOMERASE"/>
    <property type="match status" value="1"/>
</dbReference>
<dbReference type="PANTHER" id="PTHR30560:SF3">
    <property type="entry name" value="TRIGGER FACTOR-LIKE PROTEIN TIG, CHLOROPLASTIC"/>
    <property type="match status" value="1"/>
</dbReference>
<dbReference type="GO" id="GO:0044183">
    <property type="term" value="F:protein folding chaperone"/>
    <property type="evidence" value="ECO:0007669"/>
    <property type="project" value="TreeGrafter"/>
</dbReference>